<dbReference type="GO" id="GO:0050992">
    <property type="term" value="P:dimethylallyl diphosphate biosynthetic process"/>
    <property type="evidence" value="ECO:0007669"/>
    <property type="project" value="UniProtKB-UniPathway"/>
</dbReference>
<evidence type="ECO:0000313" key="9">
    <source>
        <dbReference type="EnsemblMetazoa" id="AEPI009935-PA"/>
    </source>
</evidence>
<evidence type="ECO:0000256" key="2">
    <source>
        <dbReference type="ARBA" id="ARBA00003951"/>
    </source>
</evidence>
<dbReference type="PIRSF" id="PIRSF018427">
    <property type="entry name" value="Isopntndiph_ism"/>
    <property type="match status" value="1"/>
</dbReference>
<keyword evidence="6" id="KW-0414">Isoprene biosynthesis</keyword>
<keyword evidence="7" id="KW-0413">Isomerase</keyword>
<sequence>MLFSWLRSVGRPGLLSLSCSNVATANAAKLQEQALEEKCILVNDQDQYTGSASKRDCHRVDPKGNIRLHRAFSVFLFNSAGDMLLQRRSVEKVHDMVGTHPYTDGWSDDRAPLSPTAVSHSSVGVRLPSGGEYPANPITFPDCYTNACCSHPLYDIEGEREELNALGIRRAAQRRLNYELGIPMAQARPENFHYITRIHYADRGDGTWGEHEIDYILFLQKDVDLKPNDSEVSEVRYIKRAGLDDTITKLDAPLTPWFRLILQHRLQLWWDNLHNLKQYENHKEIERF</sequence>
<dbReference type="GO" id="GO:0005737">
    <property type="term" value="C:cytoplasm"/>
    <property type="evidence" value="ECO:0007669"/>
    <property type="project" value="TreeGrafter"/>
</dbReference>
<dbReference type="GO" id="GO:0009240">
    <property type="term" value="P:isopentenyl diphosphate biosynthetic process"/>
    <property type="evidence" value="ECO:0007669"/>
    <property type="project" value="TreeGrafter"/>
</dbReference>
<evidence type="ECO:0000256" key="3">
    <source>
        <dbReference type="ARBA" id="ARBA00004826"/>
    </source>
</evidence>
<name>A0A182PSK0_9DIPT</name>
<dbReference type="InterPro" id="IPR000086">
    <property type="entry name" value="NUDIX_hydrolase_dom"/>
</dbReference>
<organism evidence="9 10">
    <name type="scientific">Anopheles epiroticus</name>
    <dbReference type="NCBI Taxonomy" id="199890"/>
    <lineage>
        <taxon>Eukaryota</taxon>
        <taxon>Metazoa</taxon>
        <taxon>Ecdysozoa</taxon>
        <taxon>Arthropoda</taxon>
        <taxon>Hexapoda</taxon>
        <taxon>Insecta</taxon>
        <taxon>Pterygota</taxon>
        <taxon>Neoptera</taxon>
        <taxon>Endopterygota</taxon>
        <taxon>Diptera</taxon>
        <taxon>Nematocera</taxon>
        <taxon>Culicoidea</taxon>
        <taxon>Culicidae</taxon>
        <taxon>Anophelinae</taxon>
        <taxon>Anopheles</taxon>
    </lineage>
</organism>
<dbReference type="SUPFAM" id="SSF55811">
    <property type="entry name" value="Nudix"/>
    <property type="match status" value="2"/>
</dbReference>
<dbReference type="EC" id="5.3.3.2" evidence="5"/>
<reference evidence="10" key="1">
    <citation type="submission" date="2013-03" db="EMBL/GenBank/DDBJ databases">
        <title>The Genome Sequence of Anopheles epiroticus epiroticus2.</title>
        <authorList>
            <consortium name="The Broad Institute Genomics Platform"/>
            <person name="Neafsey D.E."/>
            <person name="Howell P."/>
            <person name="Walker B."/>
            <person name="Young S.K."/>
            <person name="Zeng Q."/>
            <person name="Gargeya S."/>
            <person name="Fitzgerald M."/>
            <person name="Haas B."/>
            <person name="Abouelleil A."/>
            <person name="Allen A.W."/>
            <person name="Alvarado L."/>
            <person name="Arachchi H.M."/>
            <person name="Berlin A.M."/>
            <person name="Chapman S.B."/>
            <person name="Gainer-Dewar J."/>
            <person name="Goldberg J."/>
            <person name="Griggs A."/>
            <person name="Gujja S."/>
            <person name="Hansen M."/>
            <person name="Howarth C."/>
            <person name="Imamovic A."/>
            <person name="Ireland A."/>
            <person name="Larimer J."/>
            <person name="McCowan C."/>
            <person name="Murphy C."/>
            <person name="Pearson M."/>
            <person name="Poon T.W."/>
            <person name="Priest M."/>
            <person name="Roberts A."/>
            <person name="Saif S."/>
            <person name="Shea T."/>
            <person name="Sisk P."/>
            <person name="Sykes S."/>
            <person name="Wortman J."/>
            <person name="Nusbaum C."/>
            <person name="Birren B."/>
        </authorList>
    </citation>
    <scope>NUCLEOTIDE SEQUENCE [LARGE SCALE GENOMIC DNA]</scope>
    <source>
        <strain evidence="10">Epiroticus2</strain>
    </source>
</reference>
<comment type="similarity">
    <text evidence="4">Belongs to the IPP isomerase type 1 family.</text>
</comment>
<dbReference type="InterPro" id="IPR011876">
    <property type="entry name" value="IsopentenylPP_isomerase_typ1"/>
</dbReference>
<dbReference type="Pfam" id="PF00293">
    <property type="entry name" value="NUDIX"/>
    <property type="match status" value="1"/>
</dbReference>
<evidence type="ECO:0000256" key="7">
    <source>
        <dbReference type="ARBA" id="ARBA00023235"/>
    </source>
</evidence>
<dbReference type="STRING" id="199890.A0A182PSK0"/>
<dbReference type="PANTHER" id="PTHR10885:SF0">
    <property type="entry name" value="ISOPENTENYL-DIPHOSPHATE DELTA-ISOMERASE"/>
    <property type="match status" value="1"/>
</dbReference>
<dbReference type="UniPathway" id="UPA00059">
    <property type="reaction ID" value="UER00104"/>
</dbReference>
<dbReference type="Proteomes" id="UP000075885">
    <property type="component" value="Unassembled WGS sequence"/>
</dbReference>
<dbReference type="CDD" id="cd02885">
    <property type="entry name" value="NUDIX_IPP_Isomerase"/>
    <property type="match status" value="1"/>
</dbReference>
<dbReference type="GO" id="GO:0004452">
    <property type="term" value="F:isopentenyl-diphosphate delta-isomerase activity"/>
    <property type="evidence" value="ECO:0007669"/>
    <property type="project" value="UniProtKB-EC"/>
</dbReference>
<reference evidence="9" key="2">
    <citation type="submission" date="2020-05" db="UniProtKB">
        <authorList>
            <consortium name="EnsemblMetazoa"/>
        </authorList>
    </citation>
    <scope>IDENTIFICATION</scope>
    <source>
        <strain evidence="9">Epiroticus2</strain>
    </source>
</reference>
<dbReference type="PANTHER" id="PTHR10885">
    <property type="entry name" value="ISOPENTENYL-DIPHOSPHATE DELTA-ISOMERASE"/>
    <property type="match status" value="1"/>
</dbReference>
<dbReference type="PROSITE" id="PS51462">
    <property type="entry name" value="NUDIX"/>
    <property type="match status" value="1"/>
</dbReference>
<evidence type="ECO:0000313" key="10">
    <source>
        <dbReference type="Proteomes" id="UP000075885"/>
    </source>
</evidence>
<dbReference type="Gene3D" id="3.90.79.10">
    <property type="entry name" value="Nucleoside Triphosphate Pyrophosphohydrolase"/>
    <property type="match status" value="2"/>
</dbReference>
<dbReference type="AlphaFoldDB" id="A0A182PSK0"/>
<dbReference type="VEuPathDB" id="VectorBase:AEPI009935"/>
<dbReference type="InterPro" id="IPR015797">
    <property type="entry name" value="NUDIX_hydrolase-like_dom_sf"/>
</dbReference>
<comment type="pathway">
    <text evidence="3">Isoprenoid biosynthesis; dimethylallyl diphosphate biosynthesis; dimethylallyl diphosphate from isopentenyl diphosphate: step 1/1.</text>
</comment>
<comment type="catalytic activity">
    <reaction evidence="1">
        <text>isopentenyl diphosphate = dimethylallyl diphosphate</text>
        <dbReference type="Rhea" id="RHEA:23284"/>
        <dbReference type="ChEBI" id="CHEBI:57623"/>
        <dbReference type="ChEBI" id="CHEBI:128769"/>
        <dbReference type="EC" id="5.3.3.2"/>
    </reaction>
</comment>
<feature type="domain" description="Nudix hydrolase" evidence="8">
    <location>
        <begin position="67"/>
        <end position="260"/>
    </location>
</feature>
<evidence type="ECO:0000259" key="8">
    <source>
        <dbReference type="PROSITE" id="PS51462"/>
    </source>
</evidence>
<accession>A0A182PSK0</accession>
<protein>
    <recommendedName>
        <fullName evidence="5">isopentenyl-diphosphate Delta-isomerase</fullName>
        <ecNumber evidence="5">5.3.3.2</ecNumber>
    </recommendedName>
</protein>
<evidence type="ECO:0000256" key="5">
    <source>
        <dbReference type="ARBA" id="ARBA00012057"/>
    </source>
</evidence>
<evidence type="ECO:0000256" key="4">
    <source>
        <dbReference type="ARBA" id="ARBA00007579"/>
    </source>
</evidence>
<comment type="function">
    <text evidence="2">Catalyzes the 1,3-allylic rearrangement of the homoallylic substrate isopentenyl (IPP) to its highly electrophilic allylic isomer, dimethylallyl diphosphate (DMAPP).</text>
</comment>
<evidence type="ECO:0000256" key="1">
    <source>
        <dbReference type="ARBA" id="ARBA00000374"/>
    </source>
</evidence>
<dbReference type="EnsemblMetazoa" id="AEPI009935-RA">
    <property type="protein sequence ID" value="AEPI009935-PA"/>
    <property type="gene ID" value="AEPI009935"/>
</dbReference>
<evidence type="ECO:0000256" key="6">
    <source>
        <dbReference type="ARBA" id="ARBA00023229"/>
    </source>
</evidence>
<proteinExistence type="inferred from homology"/>
<keyword evidence="10" id="KW-1185">Reference proteome</keyword>